<dbReference type="InterPro" id="IPR015315">
    <property type="entry name" value="DUF1963"/>
</dbReference>
<dbReference type="Pfam" id="PF09234">
    <property type="entry name" value="DUF1963"/>
    <property type="match status" value="1"/>
</dbReference>
<dbReference type="InterPro" id="IPR035948">
    <property type="entry name" value="YwqG-like_sf"/>
</dbReference>
<dbReference type="AlphaFoldDB" id="A0A7Z0X3N5"/>
<dbReference type="Proteomes" id="UP000185604">
    <property type="component" value="Unassembled WGS sequence"/>
</dbReference>
<gene>
    <name evidence="1" type="ORF">B4121_0442</name>
    <name evidence="2" type="ORF">CHCC15381_3327</name>
</gene>
<reference evidence="2 4" key="2">
    <citation type="submission" date="2019-06" db="EMBL/GenBank/DDBJ databases">
        <title>Genome sequence analysis of &gt;100 Bacillus licheniformis strains suggests intrinsic resistance to this species.</title>
        <authorList>
            <person name="Wels M."/>
            <person name="Siezen R.J."/>
            <person name="Johansen E."/>
            <person name="Stuer-Lauridsen B."/>
            <person name="Bjerre K."/>
            <person name="Nielsen B.K.K."/>
        </authorList>
    </citation>
    <scope>NUCLEOTIDE SEQUENCE [LARGE SCALE GENOMIC DNA]</scope>
    <source>
        <strain evidence="2 4">BAC-15381</strain>
    </source>
</reference>
<sequence>MKKPFQLPEKMARYRGQFEQSARDFLKLDTRKGKTGRYESKLAGDPYFPKSEQYPVDSQGKPMKLLAQINFSDMPRLENFPESGILLFFISVSDDVYGLNFDDPCEQSSFCIKYFENVIENEDELVDDFSFVKLEDELAFPIGCESSLTPDTGSELVSASDFQFERYAGKDAWTFFEQFGDQEETVFEEYSEMYGGFSHKIGGYAAFTQDDPREGDYPDHTVLLLQIDSDENIDAMWGDVGIANFFIRPDDLKNKDFSNVLYNWDCH</sequence>
<comment type="caution">
    <text evidence="1">The sequence shown here is derived from an EMBL/GenBank/DDBJ whole genome shotgun (WGS) entry which is preliminary data.</text>
</comment>
<name>A0A7Z0X3N5_9BACI</name>
<reference evidence="1 3" key="1">
    <citation type="journal article" date="2016" name="Front. Microbiol.">
        <title>High-Level Heat Resistance of Spores of Bacillus amyloliquefaciens and Bacillus licheniformis Results from the Presence of a spoVA Operon in a Tn1546 Transposon.</title>
        <authorList>
            <person name="Berendsen E.M."/>
            <person name="Koning R.A."/>
            <person name="Boekhorst J."/>
            <person name="de Jong A."/>
            <person name="Kuipers O.P."/>
            <person name="Wells-Bennik M.H."/>
        </authorList>
    </citation>
    <scope>NUCLEOTIDE SEQUENCE [LARGE SCALE GENOMIC DNA]</scope>
    <source>
        <strain evidence="1 3">B4121</strain>
    </source>
</reference>
<dbReference type="SUPFAM" id="SSF103032">
    <property type="entry name" value="Hypothetical protein YwqG"/>
    <property type="match status" value="1"/>
</dbReference>
<organism evidence="1 3">
    <name type="scientific">Bacillus paralicheniformis</name>
    <dbReference type="NCBI Taxonomy" id="1648923"/>
    <lineage>
        <taxon>Bacteria</taxon>
        <taxon>Bacillati</taxon>
        <taxon>Bacillota</taxon>
        <taxon>Bacilli</taxon>
        <taxon>Bacillales</taxon>
        <taxon>Bacillaceae</taxon>
        <taxon>Bacillus</taxon>
    </lineage>
</organism>
<evidence type="ECO:0000313" key="3">
    <source>
        <dbReference type="Proteomes" id="UP000185604"/>
    </source>
</evidence>
<evidence type="ECO:0000313" key="4">
    <source>
        <dbReference type="Proteomes" id="UP000429980"/>
    </source>
</evidence>
<evidence type="ECO:0000313" key="2">
    <source>
        <dbReference type="EMBL" id="TWL34884.1"/>
    </source>
</evidence>
<dbReference type="PANTHER" id="PTHR36436:SF6">
    <property type="entry name" value="SLL5081 PROTEIN"/>
    <property type="match status" value="1"/>
</dbReference>
<accession>A0A7Z0X3N5</accession>
<dbReference type="EMBL" id="NILF01000062">
    <property type="protein sequence ID" value="TWL34884.1"/>
    <property type="molecule type" value="Genomic_DNA"/>
</dbReference>
<proteinExistence type="predicted"/>
<dbReference type="EMBL" id="LKPO01000001">
    <property type="protein sequence ID" value="OLF98915.1"/>
    <property type="molecule type" value="Genomic_DNA"/>
</dbReference>
<dbReference type="GeneID" id="56673550"/>
<dbReference type="RefSeq" id="WP_023857142.1">
    <property type="nucleotide sequence ID" value="NZ_AP025339.1"/>
</dbReference>
<keyword evidence="4" id="KW-1185">Reference proteome</keyword>
<dbReference type="Proteomes" id="UP000429980">
    <property type="component" value="Unassembled WGS sequence"/>
</dbReference>
<dbReference type="PANTHER" id="PTHR36436">
    <property type="entry name" value="SLL5081 PROTEIN"/>
    <property type="match status" value="1"/>
</dbReference>
<evidence type="ECO:0008006" key="5">
    <source>
        <dbReference type="Google" id="ProtNLM"/>
    </source>
</evidence>
<protein>
    <recommendedName>
        <fullName evidence="5">DUF1963 domain-containing protein</fullName>
    </recommendedName>
</protein>
<evidence type="ECO:0000313" key="1">
    <source>
        <dbReference type="EMBL" id="OLF98915.1"/>
    </source>
</evidence>
<dbReference type="Gene3D" id="2.30.320.10">
    <property type="entry name" value="YwqG-like"/>
    <property type="match status" value="1"/>
</dbReference>